<keyword evidence="2" id="KW-0472">Membrane</keyword>
<feature type="transmembrane region" description="Helical" evidence="2">
    <location>
        <begin position="108"/>
        <end position="129"/>
    </location>
</feature>
<sequence>MSYSQPPPQPGPYGQQPPQQPGYGYPQQPQGQPGYGYPQQPGYPQQHGFPQQQGHPQQGGYPPQPGPYGPQPGYPQQPDPYGQQPGYPQQPGPYVPPPQQGGGGGKKAGIVIGAVAVVAALAVGAWLVFGGGGGDLADDGPHKLELKDTAGGMYKVPNTDGRSGQDDTLKTKLPVGNPTSVAAGYSGTKPTGAAEDSIATLTDMVVFSGVYGEVKDPGKTLDAFFALMRAEMQKDPSNQKTEFEGEPQEVTPEGADGALVQCQKMVPAEGTEVKPGDPESIHVCAWADYSTFGTVTPVGRQAPHDLDGMAELLGKMRQDLRVAK</sequence>
<protein>
    <submittedName>
        <fullName evidence="3">Uncharacterized protein</fullName>
    </submittedName>
</protein>
<proteinExistence type="predicted"/>
<feature type="compositionally biased region" description="Pro residues" evidence="1">
    <location>
        <begin position="1"/>
        <end position="11"/>
    </location>
</feature>
<feature type="region of interest" description="Disordered" evidence="1">
    <location>
        <begin position="151"/>
        <end position="175"/>
    </location>
</feature>
<feature type="compositionally biased region" description="Pro residues" evidence="1">
    <location>
        <begin position="62"/>
        <end position="78"/>
    </location>
</feature>
<feature type="compositionally biased region" description="Low complexity" evidence="1">
    <location>
        <begin position="12"/>
        <end position="61"/>
    </location>
</feature>
<feature type="compositionally biased region" description="Pro residues" evidence="1">
    <location>
        <begin position="88"/>
        <end position="99"/>
    </location>
</feature>
<evidence type="ECO:0000313" key="3">
    <source>
        <dbReference type="EMBL" id="GAA2389368.1"/>
    </source>
</evidence>
<dbReference type="RefSeq" id="WP_344629717.1">
    <property type="nucleotide sequence ID" value="NZ_BAAATJ010000003.1"/>
</dbReference>
<dbReference type="EMBL" id="BAAATJ010000003">
    <property type="protein sequence ID" value="GAA2389368.1"/>
    <property type="molecule type" value="Genomic_DNA"/>
</dbReference>
<keyword evidence="4" id="KW-1185">Reference proteome</keyword>
<evidence type="ECO:0000313" key="4">
    <source>
        <dbReference type="Proteomes" id="UP001500058"/>
    </source>
</evidence>
<evidence type="ECO:0000256" key="1">
    <source>
        <dbReference type="SAM" id="MobiDB-lite"/>
    </source>
</evidence>
<accession>A0ABN3HWB4</accession>
<feature type="region of interest" description="Disordered" evidence="1">
    <location>
        <begin position="1"/>
        <end position="105"/>
    </location>
</feature>
<keyword evidence="2" id="KW-0812">Transmembrane</keyword>
<organism evidence="3 4">
    <name type="scientific">Streptomyces glaucosporus</name>
    <dbReference type="NCBI Taxonomy" id="284044"/>
    <lineage>
        <taxon>Bacteria</taxon>
        <taxon>Bacillati</taxon>
        <taxon>Actinomycetota</taxon>
        <taxon>Actinomycetes</taxon>
        <taxon>Kitasatosporales</taxon>
        <taxon>Streptomycetaceae</taxon>
        <taxon>Streptomyces</taxon>
    </lineage>
</organism>
<evidence type="ECO:0000256" key="2">
    <source>
        <dbReference type="SAM" id="Phobius"/>
    </source>
</evidence>
<gene>
    <name evidence="3" type="ORF">GCM10010420_11250</name>
</gene>
<dbReference type="Proteomes" id="UP001500058">
    <property type="component" value="Unassembled WGS sequence"/>
</dbReference>
<keyword evidence="2" id="KW-1133">Transmembrane helix</keyword>
<comment type="caution">
    <text evidence="3">The sequence shown here is derived from an EMBL/GenBank/DDBJ whole genome shotgun (WGS) entry which is preliminary data.</text>
</comment>
<name>A0ABN3HWB4_9ACTN</name>
<reference evidence="3 4" key="1">
    <citation type="journal article" date="2019" name="Int. J. Syst. Evol. Microbiol.">
        <title>The Global Catalogue of Microorganisms (GCM) 10K type strain sequencing project: providing services to taxonomists for standard genome sequencing and annotation.</title>
        <authorList>
            <consortium name="The Broad Institute Genomics Platform"/>
            <consortium name="The Broad Institute Genome Sequencing Center for Infectious Disease"/>
            <person name="Wu L."/>
            <person name="Ma J."/>
        </authorList>
    </citation>
    <scope>NUCLEOTIDE SEQUENCE [LARGE SCALE GENOMIC DNA]</scope>
    <source>
        <strain evidence="3 4">JCM 6921</strain>
    </source>
</reference>